<dbReference type="EMBL" id="JDST02000047">
    <property type="protein sequence ID" value="KFB76725.1"/>
    <property type="molecule type" value="Genomic_DNA"/>
</dbReference>
<protein>
    <submittedName>
        <fullName evidence="1">Uncharacterized protein</fullName>
    </submittedName>
</protein>
<keyword evidence="2" id="KW-1185">Reference proteome</keyword>
<proteinExistence type="predicted"/>
<reference evidence="1" key="1">
    <citation type="submission" date="2014-02" db="EMBL/GenBank/DDBJ databases">
        <title>Expanding our view of genomic diversity in Candidatus Accumulibacter clades.</title>
        <authorList>
            <person name="Skennerton C.T."/>
            <person name="Barr J.J."/>
            <person name="Slater F.R."/>
            <person name="Bond P.L."/>
            <person name="Tyson G.W."/>
        </authorList>
    </citation>
    <scope>NUCLEOTIDE SEQUENCE [LARGE SCALE GENOMIC DNA]</scope>
</reference>
<dbReference type="STRING" id="1453999.AW06_002201"/>
<dbReference type="AlphaFoldDB" id="A0A080M8D3"/>
<comment type="caution">
    <text evidence="1">The sequence shown here is derived from an EMBL/GenBank/DDBJ whole genome shotgun (WGS) entry which is preliminary data.</text>
</comment>
<organism evidence="1 2">
    <name type="scientific">Candidatus Accumulibacter cognatus</name>
    <dbReference type="NCBI Taxonomy" id="2954383"/>
    <lineage>
        <taxon>Bacteria</taxon>
        <taxon>Pseudomonadati</taxon>
        <taxon>Pseudomonadota</taxon>
        <taxon>Betaproteobacteria</taxon>
        <taxon>Candidatus Accumulibacter</taxon>
    </lineage>
</organism>
<accession>A0A080M8D3</accession>
<sequence length="86" mass="9816">MNDGVDRDCFVKDPGLLVELCRKVIDELDSGACDSGVVEREAQLREIAKTIERLEKAQWVRYQMTQDGTLRADSPYGIWVLMESPR</sequence>
<gene>
    <name evidence="1" type="ORF">AW06_002201</name>
</gene>
<dbReference type="RefSeq" id="WP_034949088.1">
    <property type="nucleotide sequence ID" value="NZ_JDST02000047.1"/>
</dbReference>
<evidence type="ECO:0000313" key="2">
    <source>
        <dbReference type="Proteomes" id="UP000021315"/>
    </source>
</evidence>
<name>A0A080M8D3_9PROT</name>
<dbReference type="Proteomes" id="UP000021315">
    <property type="component" value="Unassembled WGS sequence"/>
</dbReference>
<evidence type="ECO:0000313" key="1">
    <source>
        <dbReference type="EMBL" id="KFB76725.1"/>
    </source>
</evidence>